<dbReference type="InterPro" id="IPR050194">
    <property type="entry name" value="Glycosyltransferase_grp1"/>
</dbReference>
<dbReference type="PANTHER" id="PTHR45947:SF3">
    <property type="entry name" value="SULFOQUINOVOSYL TRANSFERASE SQD2"/>
    <property type="match status" value="1"/>
</dbReference>
<dbReference type="PANTHER" id="PTHR45947">
    <property type="entry name" value="SULFOQUINOVOSYL TRANSFERASE SQD2"/>
    <property type="match status" value="1"/>
</dbReference>
<dbReference type="RefSeq" id="WP_195172055.1">
    <property type="nucleotide sequence ID" value="NZ_CP062983.1"/>
</dbReference>
<evidence type="ECO:0000313" key="3">
    <source>
        <dbReference type="Proteomes" id="UP000594468"/>
    </source>
</evidence>
<dbReference type="KEGG" id="pmet:G4Y79_06320"/>
<name>A0A7S8EBP2_9CHLR</name>
<feature type="domain" description="Glycosyl transferase family 1" evidence="1">
    <location>
        <begin position="233"/>
        <end position="393"/>
    </location>
</feature>
<evidence type="ECO:0000313" key="2">
    <source>
        <dbReference type="EMBL" id="QPC83991.1"/>
    </source>
</evidence>
<dbReference type="SUPFAM" id="SSF53756">
    <property type="entry name" value="UDP-Glycosyltransferase/glycogen phosphorylase"/>
    <property type="match status" value="1"/>
</dbReference>
<keyword evidence="2" id="KW-0808">Transferase</keyword>
<keyword evidence="3" id="KW-1185">Reference proteome</keyword>
<dbReference type="Proteomes" id="UP000594468">
    <property type="component" value="Chromosome"/>
</dbReference>
<dbReference type="Gene3D" id="3.40.50.2000">
    <property type="entry name" value="Glycogen Phosphorylase B"/>
    <property type="match status" value="2"/>
</dbReference>
<reference evidence="2 3" key="1">
    <citation type="submission" date="2020-02" db="EMBL/GenBank/DDBJ databases">
        <authorList>
            <person name="Zheng R.K."/>
            <person name="Sun C.M."/>
        </authorList>
    </citation>
    <scope>NUCLEOTIDE SEQUENCE [LARGE SCALE GENOMIC DNA]</scope>
    <source>
        <strain evidence="3">rifampicinis</strain>
    </source>
</reference>
<dbReference type="GO" id="GO:0016757">
    <property type="term" value="F:glycosyltransferase activity"/>
    <property type="evidence" value="ECO:0007669"/>
    <property type="project" value="InterPro"/>
</dbReference>
<proteinExistence type="predicted"/>
<dbReference type="AlphaFoldDB" id="A0A7S8EBP2"/>
<protein>
    <submittedName>
        <fullName evidence="2">Glycosyltransferase</fullName>
    </submittedName>
</protein>
<dbReference type="InterPro" id="IPR001296">
    <property type="entry name" value="Glyco_trans_1"/>
</dbReference>
<organism evidence="2 3">
    <name type="scientific">Phototrophicus methaneseepsis</name>
    <dbReference type="NCBI Taxonomy" id="2710758"/>
    <lineage>
        <taxon>Bacteria</taxon>
        <taxon>Bacillati</taxon>
        <taxon>Chloroflexota</taxon>
        <taxon>Candidatus Thermofontia</taxon>
        <taxon>Phototrophicales</taxon>
        <taxon>Phototrophicaceae</taxon>
        <taxon>Phototrophicus</taxon>
    </lineage>
</organism>
<dbReference type="Pfam" id="PF00534">
    <property type="entry name" value="Glycos_transf_1"/>
    <property type="match status" value="1"/>
</dbReference>
<dbReference type="EMBL" id="CP062983">
    <property type="protein sequence ID" value="QPC83991.1"/>
    <property type="molecule type" value="Genomic_DNA"/>
</dbReference>
<dbReference type="CDD" id="cd03801">
    <property type="entry name" value="GT4_PimA-like"/>
    <property type="match status" value="1"/>
</dbReference>
<sequence length="427" mass="48348">MTLSSKQRRLKILISAYACRPNRGSEPGTGWHTVVELSKHHDLWVIACVEDQPDIEKYIAEHPMPSVTWIFYDFTGLLMSRRSNEIIRRVHYGLWQHLAYGTAKKLTEEVPFDVSLHITLGSYWRPSFLARLPIPFVWGPVGGAENAPMRWYRHLDMGTILWELPKVIMEESSRLLDPSVRNTARQATITLVPTERTYKRVKTLGAGDIRYVPQVRLPLSDIDMLKSLPPREDSDTVRFFSSGRLVGWKGIQFALRAFAKVAREVPNVEYYHVGDGGLIDEIRALAEELGVADRFVIFEGKSREENLEMMADSDVFMFPCLHDEPGWVVLEAMAIGRPIVFLKGMPRTPNAHKFGFGADSNSLDGAIEEMYQAMLKLAKDPALRKEMGQIAQQEMDEYLCFEKTTEELADILAEAAQPQSVAVPAPA</sequence>
<evidence type="ECO:0000259" key="1">
    <source>
        <dbReference type="Pfam" id="PF00534"/>
    </source>
</evidence>
<gene>
    <name evidence="2" type="ORF">G4Y79_06320</name>
</gene>
<accession>A0A7S8EBP2</accession>